<comment type="caution">
    <text evidence="2">The sequence shown here is derived from an EMBL/GenBank/DDBJ whole genome shotgun (WGS) entry which is preliminary data.</text>
</comment>
<dbReference type="InterPro" id="IPR013096">
    <property type="entry name" value="Cupin_2"/>
</dbReference>
<evidence type="ECO:0000313" key="3">
    <source>
        <dbReference type="Proteomes" id="UP001519295"/>
    </source>
</evidence>
<accession>A0ABS4VYE7</accession>
<reference evidence="2 3" key="1">
    <citation type="submission" date="2021-03" db="EMBL/GenBank/DDBJ databases">
        <title>Sequencing the genomes of 1000 actinobacteria strains.</title>
        <authorList>
            <person name="Klenk H.-P."/>
        </authorList>
    </citation>
    <scope>NUCLEOTIDE SEQUENCE [LARGE SCALE GENOMIC DNA]</scope>
    <source>
        <strain evidence="2 3">DSM 45256</strain>
    </source>
</reference>
<keyword evidence="3" id="KW-1185">Reference proteome</keyword>
<dbReference type="Pfam" id="PF07883">
    <property type="entry name" value="Cupin_2"/>
    <property type="match status" value="1"/>
</dbReference>
<sequence length="133" mass="14089">MSSDVTNIDDLLASFDELWAPRIVARVNDWAVKIAKVRGEHVWHAHADTDEVFVVLSGELEIARRDPGGEPGGEALVRLGPRDVHVVPRGVQHRPRSAGGAVVMLVEPASTLSTGDFAGAIPDHITATSGLAG</sequence>
<proteinExistence type="predicted"/>
<dbReference type="InterPro" id="IPR000595">
    <property type="entry name" value="cNMP-bd_dom"/>
</dbReference>
<dbReference type="InterPro" id="IPR011051">
    <property type="entry name" value="RmlC_Cupin_sf"/>
</dbReference>
<dbReference type="Gene3D" id="2.60.120.10">
    <property type="entry name" value="Jelly Rolls"/>
    <property type="match status" value="1"/>
</dbReference>
<dbReference type="EMBL" id="JAGINU010000001">
    <property type="protein sequence ID" value="MBP2368946.1"/>
    <property type="molecule type" value="Genomic_DNA"/>
</dbReference>
<gene>
    <name evidence="2" type="ORF">JOF36_004642</name>
</gene>
<organism evidence="2 3">
    <name type="scientific">Pseudonocardia parietis</name>
    <dbReference type="NCBI Taxonomy" id="570936"/>
    <lineage>
        <taxon>Bacteria</taxon>
        <taxon>Bacillati</taxon>
        <taxon>Actinomycetota</taxon>
        <taxon>Actinomycetes</taxon>
        <taxon>Pseudonocardiales</taxon>
        <taxon>Pseudonocardiaceae</taxon>
        <taxon>Pseudonocardia</taxon>
    </lineage>
</organism>
<dbReference type="SUPFAM" id="SSF51182">
    <property type="entry name" value="RmlC-like cupins"/>
    <property type="match status" value="1"/>
</dbReference>
<dbReference type="RefSeq" id="WP_210030686.1">
    <property type="nucleotide sequence ID" value="NZ_JAGINU010000001.1"/>
</dbReference>
<feature type="domain" description="Cyclic nucleotide-binding" evidence="1">
    <location>
        <begin position="11"/>
        <end position="98"/>
    </location>
</feature>
<dbReference type="PROSITE" id="PS50042">
    <property type="entry name" value="CNMP_BINDING_3"/>
    <property type="match status" value="1"/>
</dbReference>
<dbReference type="PANTHER" id="PTHR36114:SF1">
    <property type="entry name" value="16.7 KDA PROTEIN IN WHIE LOCUS"/>
    <property type="match status" value="1"/>
</dbReference>
<dbReference type="Proteomes" id="UP001519295">
    <property type="component" value="Unassembled WGS sequence"/>
</dbReference>
<dbReference type="InterPro" id="IPR052044">
    <property type="entry name" value="PKS_Associated_Protein"/>
</dbReference>
<name>A0ABS4VYE7_9PSEU</name>
<evidence type="ECO:0000313" key="2">
    <source>
        <dbReference type="EMBL" id="MBP2368946.1"/>
    </source>
</evidence>
<dbReference type="CDD" id="cd02226">
    <property type="entry name" value="cupin_YdbB-like"/>
    <property type="match status" value="1"/>
</dbReference>
<protein>
    <submittedName>
        <fullName evidence="2">Mannose-6-phosphate isomerase-like protein (Cupin superfamily)</fullName>
    </submittedName>
</protein>
<dbReference type="PANTHER" id="PTHR36114">
    <property type="entry name" value="16.7 KDA PROTEIN IN WHIE LOCUS"/>
    <property type="match status" value="1"/>
</dbReference>
<evidence type="ECO:0000259" key="1">
    <source>
        <dbReference type="PROSITE" id="PS50042"/>
    </source>
</evidence>
<dbReference type="InterPro" id="IPR014710">
    <property type="entry name" value="RmlC-like_jellyroll"/>
</dbReference>